<dbReference type="InterPro" id="IPR010427">
    <property type="entry name" value="DUF1023"/>
</dbReference>
<feature type="domain" description="DUF1023" evidence="1">
    <location>
        <begin position="334"/>
        <end position="481"/>
    </location>
</feature>
<reference evidence="3" key="1">
    <citation type="submission" date="2016-10" db="EMBL/GenBank/DDBJ databases">
        <authorList>
            <person name="Varghese N."/>
            <person name="Submissions S."/>
        </authorList>
    </citation>
    <scope>NUCLEOTIDE SEQUENCE [LARGE SCALE GENOMIC DNA]</scope>
    <source>
        <strain evidence="3">DSM 44675</strain>
    </source>
</reference>
<protein>
    <submittedName>
        <fullName evidence="2">Alpha/beta hydrolase</fullName>
    </submittedName>
</protein>
<dbReference type="InterPro" id="IPR036689">
    <property type="entry name" value="ESAT-6-like_sf"/>
</dbReference>
<keyword evidence="2" id="KW-0378">Hydrolase</keyword>
<dbReference type="InterPro" id="IPR029058">
    <property type="entry name" value="AB_hydrolase_fold"/>
</dbReference>
<accession>A0A1H7RAD9</accession>
<evidence type="ECO:0000313" key="3">
    <source>
        <dbReference type="Proteomes" id="UP000198677"/>
    </source>
</evidence>
<dbReference type="RefSeq" id="WP_072752834.1">
    <property type="nucleotide sequence ID" value="NZ_FOAW01000011.1"/>
</dbReference>
<dbReference type="GO" id="GO:0016787">
    <property type="term" value="F:hydrolase activity"/>
    <property type="evidence" value="ECO:0007669"/>
    <property type="project" value="UniProtKB-KW"/>
</dbReference>
<dbReference type="OrthoDB" id="5969911at2"/>
<dbReference type="Pfam" id="PF06259">
    <property type="entry name" value="Abhydrolase_8"/>
    <property type="match status" value="1"/>
</dbReference>
<dbReference type="SUPFAM" id="SSF140453">
    <property type="entry name" value="EsxAB dimer-like"/>
    <property type="match status" value="1"/>
</dbReference>
<dbReference type="AlphaFoldDB" id="A0A1H7RAD9"/>
<organism evidence="2 3">
    <name type="scientific">Rhodococcus maanshanensis</name>
    <dbReference type="NCBI Taxonomy" id="183556"/>
    <lineage>
        <taxon>Bacteria</taxon>
        <taxon>Bacillati</taxon>
        <taxon>Actinomycetota</taxon>
        <taxon>Actinomycetes</taxon>
        <taxon>Mycobacteriales</taxon>
        <taxon>Nocardiaceae</taxon>
        <taxon>Rhodococcus</taxon>
    </lineage>
</organism>
<dbReference type="SUPFAM" id="SSF53474">
    <property type="entry name" value="alpha/beta-Hydrolases"/>
    <property type="match status" value="1"/>
</dbReference>
<keyword evidence="3" id="KW-1185">Reference proteome</keyword>
<dbReference type="EMBL" id="FOAW01000011">
    <property type="protein sequence ID" value="SEL56938.1"/>
    <property type="molecule type" value="Genomic_DNA"/>
</dbReference>
<evidence type="ECO:0000313" key="2">
    <source>
        <dbReference type="EMBL" id="SEL56938.1"/>
    </source>
</evidence>
<sequence>MRPTLSQLRGWNPQCLNGSADELARTTAELDAQIALVVRSVDGVLDTWHGDAARAAWERAVAERSAGNSIAMALLATSSSLRRGAATIESAAAHAVSVIDGALGEGFAVSEDGTVTAPAAGAGLTVAAAGDGALAQRVLDARARELSDDIARALDEVALADSRTAATLTDCLAEFDQVSAAPAPGPRVQDIVDGRSALPAGAAELHEFWAGLTAEEKDALFAHDREVGNRDGIPAADKDRYNRMHLEDLQTRAAAALDAVDTKHPGWAAGEHVPAQPASNSRDEKAWKAWAEYSAWRGEREPLQAKSDEYGAVRRALDVGSAPPRLLMGIDGGGRAAIALGNPDLADNVATLVPGTGSHLGGIGGDIDRSARMLDAATRADPLAVTAVVTWYGYNAPQSIPEAGLDRFAERGAPRLDGFQDGLRAAHQGQAAHQVIVGHSYGSTVIGTAAVGGGSLDVDELVFVGSPGVNADHVSELHLEGVNAGDVGAHVYSTAARWDPVPYIGDATLAGRHVHGTDPTDPDFGGRVFASDPGDPGPLLGANPRVHSEYWDLRNPSLEGMGRIIAGLGGPS</sequence>
<name>A0A1H7RAD9_9NOCA</name>
<gene>
    <name evidence="2" type="ORF">SAMN05444583_11110</name>
</gene>
<evidence type="ECO:0000259" key="1">
    <source>
        <dbReference type="Pfam" id="PF06259"/>
    </source>
</evidence>
<dbReference type="Proteomes" id="UP000198677">
    <property type="component" value="Unassembled WGS sequence"/>
</dbReference>
<proteinExistence type="predicted"/>